<feature type="compositionally biased region" description="Polar residues" evidence="8">
    <location>
        <begin position="370"/>
        <end position="387"/>
    </location>
</feature>
<feature type="compositionally biased region" description="Basic residues" evidence="8">
    <location>
        <begin position="1"/>
        <end position="19"/>
    </location>
</feature>
<dbReference type="InterPro" id="IPR019186">
    <property type="entry name" value="Nucleolar_protein_12"/>
</dbReference>
<name>A0AAV2KKB4_KNICA</name>
<dbReference type="GO" id="GO:0019843">
    <property type="term" value="F:rRNA binding"/>
    <property type="evidence" value="ECO:0007669"/>
    <property type="project" value="UniProtKB-KW"/>
</dbReference>
<accession>A0AAV2KKB4</accession>
<evidence type="ECO:0000313" key="9">
    <source>
        <dbReference type="EMBL" id="CAL1588716.1"/>
    </source>
</evidence>
<feature type="compositionally biased region" description="Basic and acidic residues" evidence="8">
    <location>
        <begin position="138"/>
        <end position="155"/>
    </location>
</feature>
<dbReference type="Proteomes" id="UP001497482">
    <property type="component" value="Chromosome 18"/>
</dbReference>
<dbReference type="PANTHER" id="PTHR14577:SF0">
    <property type="entry name" value="NUCLEOLAR PROTEIN 12"/>
    <property type="match status" value="1"/>
</dbReference>
<organism evidence="9 10">
    <name type="scientific">Knipowitschia caucasica</name>
    <name type="common">Caucasian dwarf goby</name>
    <name type="synonym">Pomatoschistus caucasicus</name>
    <dbReference type="NCBI Taxonomy" id="637954"/>
    <lineage>
        <taxon>Eukaryota</taxon>
        <taxon>Metazoa</taxon>
        <taxon>Chordata</taxon>
        <taxon>Craniata</taxon>
        <taxon>Vertebrata</taxon>
        <taxon>Euteleostomi</taxon>
        <taxon>Actinopterygii</taxon>
        <taxon>Neopterygii</taxon>
        <taxon>Teleostei</taxon>
        <taxon>Neoteleostei</taxon>
        <taxon>Acanthomorphata</taxon>
        <taxon>Gobiaria</taxon>
        <taxon>Gobiiformes</taxon>
        <taxon>Gobioidei</taxon>
        <taxon>Gobiidae</taxon>
        <taxon>Gobiinae</taxon>
        <taxon>Knipowitschia</taxon>
    </lineage>
</organism>
<gene>
    <name evidence="9" type="ORF">KC01_LOCUS18464</name>
</gene>
<evidence type="ECO:0000256" key="8">
    <source>
        <dbReference type="SAM" id="MobiDB-lite"/>
    </source>
</evidence>
<dbReference type="PANTHER" id="PTHR14577">
    <property type="entry name" value="NUCLEOLAR PROTEIN 12"/>
    <property type="match status" value="1"/>
</dbReference>
<feature type="compositionally biased region" description="Basic residues" evidence="8">
    <location>
        <begin position="208"/>
        <end position="221"/>
    </location>
</feature>
<feature type="coiled-coil region" evidence="7">
    <location>
        <begin position="44"/>
        <end position="97"/>
    </location>
</feature>
<feature type="region of interest" description="Disordered" evidence="8">
    <location>
        <begin position="130"/>
        <end position="223"/>
    </location>
</feature>
<dbReference type="GO" id="GO:0005730">
    <property type="term" value="C:nucleolus"/>
    <property type="evidence" value="ECO:0007669"/>
    <property type="project" value="UniProtKB-SubCell"/>
</dbReference>
<comment type="subcellular location">
    <subcellularLocation>
        <location evidence="1">Nucleus</location>
        <location evidence="1">Nucleolus</location>
    </subcellularLocation>
</comment>
<dbReference type="EMBL" id="OZ035840">
    <property type="protein sequence ID" value="CAL1588716.1"/>
    <property type="molecule type" value="Genomic_DNA"/>
</dbReference>
<evidence type="ECO:0000256" key="4">
    <source>
        <dbReference type="ARBA" id="ARBA00022730"/>
    </source>
</evidence>
<evidence type="ECO:0000256" key="7">
    <source>
        <dbReference type="SAM" id="Coils"/>
    </source>
</evidence>
<evidence type="ECO:0000256" key="2">
    <source>
        <dbReference type="ARBA" id="ARBA00007175"/>
    </source>
</evidence>
<evidence type="ECO:0000256" key="3">
    <source>
        <dbReference type="ARBA" id="ARBA00015520"/>
    </source>
</evidence>
<comment type="similarity">
    <text evidence="2">Belongs to the RRP17 family.</text>
</comment>
<evidence type="ECO:0000256" key="1">
    <source>
        <dbReference type="ARBA" id="ARBA00004604"/>
    </source>
</evidence>
<dbReference type="Pfam" id="PF09805">
    <property type="entry name" value="Nop25"/>
    <property type="match status" value="1"/>
</dbReference>
<feature type="region of interest" description="Disordered" evidence="8">
    <location>
        <begin position="364"/>
        <end position="433"/>
    </location>
</feature>
<dbReference type="AlphaFoldDB" id="A0AAV2KKB4"/>
<feature type="compositionally biased region" description="Polar residues" evidence="8">
    <location>
        <begin position="414"/>
        <end position="426"/>
    </location>
</feature>
<sequence>MKHKNNQHGSSKKKFKAGSKKRENKCIVTFDEKDRQDYLTGFHKRKVERRKAAVEEIKKKIKEEQIKVREERHKEYLKLLKERRDALDEDKDDLEDVITATRESVQYDHPNHTVTVTTICDLDLTGSHLLGPVSDQVDGNKEETNQPTKDEERKTAMPKKAGNPILNKKIRSLNASLNTFTAKRKKGKQKGTNRRTDKNVSETEKKTKGGKTTKRERRRRTGKNETYKIWNECSRLTMPISPDEPVCPKFQPNIFDPSRCHDCLRQKHLHSGAGESTGIAPQQKPFSATDGNKIENVTQNGITQSKGVLLTTIPSQAEEKDTSCKDHLDSIVSRYCDVGGGQTGDRESSFCILSPDCALYISEGDDEHSTGSSCDQSDYQEVSSSISTEDEYQPVQHHPTHLAMTRLDHPPHRSNPQRSASPTTEEGTYKDSQHRPVNTVIMFYLQVREKAFCRVSVSRRISELRACCH</sequence>
<keyword evidence="10" id="KW-1185">Reference proteome</keyword>
<keyword evidence="4" id="KW-0694">RNA-binding</keyword>
<feature type="compositionally biased region" description="Basic residues" evidence="8">
    <location>
        <begin position="182"/>
        <end position="193"/>
    </location>
</feature>
<evidence type="ECO:0000256" key="5">
    <source>
        <dbReference type="ARBA" id="ARBA00023054"/>
    </source>
</evidence>
<evidence type="ECO:0000256" key="6">
    <source>
        <dbReference type="ARBA" id="ARBA00023242"/>
    </source>
</evidence>
<keyword evidence="6" id="KW-0539">Nucleus</keyword>
<proteinExistence type="inferred from homology"/>
<reference evidence="9 10" key="1">
    <citation type="submission" date="2024-04" db="EMBL/GenBank/DDBJ databases">
        <authorList>
            <person name="Waldvogel A.-M."/>
            <person name="Schoenle A."/>
        </authorList>
    </citation>
    <scope>NUCLEOTIDE SEQUENCE [LARGE SCALE GENOMIC DNA]</scope>
</reference>
<protein>
    <recommendedName>
        <fullName evidence="3">Nucleolar protein 12</fullName>
    </recommendedName>
</protein>
<keyword evidence="4" id="KW-0699">rRNA-binding</keyword>
<feature type="region of interest" description="Disordered" evidence="8">
    <location>
        <begin position="1"/>
        <end position="22"/>
    </location>
</feature>
<keyword evidence="5 7" id="KW-0175">Coiled coil</keyword>
<feature type="compositionally biased region" description="Basic and acidic residues" evidence="8">
    <location>
        <begin position="194"/>
        <end position="207"/>
    </location>
</feature>
<evidence type="ECO:0000313" key="10">
    <source>
        <dbReference type="Proteomes" id="UP001497482"/>
    </source>
</evidence>